<comment type="caution">
    <text evidence="2">The sequence shown here is derived from an EMBL/GenBank/DDBJ whole genome shotgun (WGS) entry which is preliminary data.</text>
</comment>
<keyword evidence="1" id="KW-0732">Signal</keyword>
<evidence type="ECO:0000313" key="3">
    <source>
        <dbReference type="Proteomes" id="UP000738359"/>
    </source>
</evidence>
<protein>
    <submittedName>
        <fullName evidence="2">Uncharacterized protein</fullName>
    </submittedName>
</protein>
<name>A0A9P6M505_MORAP</name>
<dbReference type="OrthoDB" id="2395366at2759"/>
<organism evidence="2 3">
    <name type="scientific">Mortierella alpina</name>
    <name type="common">Oleaginous fungus</name>
    <name type="synonym">Mortierella renispora</name>
    <dbReference type="NCBI Taxonomy" id="64518"/>
    <lineage>
        <taxon>Eukaryota</taxon>
        <taxon>Fungi</taxon>
        <taxon>Fungi incertae sedis</taxon>
        <taxon>Mucoromycota</taxon>
        <taxon>Mortierellomycotina</taxon>
        <taxon>Mortierellomycetes</taxon>
        <taxon>Mortierellales</taxon>
        <taxon>Mortierellaceae</taxon>
        <taxon>Mortierella</taxon>
    </lineage>
</organism>
<proteinExistence type="predicted"/>
<evidence type="ECO:0000256" key="1">
    <source>
        <dbReference type="SAM" id="SignalP"/>
    </source>
</evidence>
<evidence type="ECO:0000313" key="2">
    <source>
        <dbReference type="EMBL" id="KAF9966604.1"/>
    </source>
</evidence>
<dbReference type="Proteomes" id="UP000738359">
    <property type="component" value="Unassembled WGS sequence"/>
</dbReference>
<feature type="signal peptide" evidence="1">
    <location>
        <begin position="1"/>
        <end position="19"/>
    </location>
</feature>
<dbReference type="AlphaFoldDB" id="A0A9P6M505"/>
<gene>
    <name evidence="2" type="ORF">BGZ70_001813</name>
</gene>
<accession>A0A9P6M505</accession>
<keyword evidence="3" id="KW-1185">Reference proteome</keyword>
<reference evidence="2" key="1">
    <citation type="journal article" date="2020" name="Fungal Divers.">
        <title>Resolving the Mortierellaceae phylogeny through synthesis of multi-gene phylogenetics and phylogenomics.</title>
        <authorList>
            <person name="Vandepol N."/>
            <person name="Liber J."/>
            <person name="Desiro A."/>
            <person name="Na H."/>
            <person name="Kennedy M."/>
            <person name="Barry K."/>
            <person name="Grigoriev I.V."/>
            <person name="Miller A.N."/>
            <person name="O'Donnell K."/>
            <person name="Stajich J.E."/>
            <person name="Bonito G."/>
        </authorList>
    </citation>
    <scope>NUCLEOTIDE SEQUENCE</scope>
    <source>
        <strain evidence="2">CK1249</strain>
    </source>
</reference>
<dbReference type="EMBL" id="JAAAHY010000142">
    <property type="protein sequence ID" value="KAF9966604.1"/>
    <property type="molecule type" value="Genomic_DNA"/>
</dbReference>
<feature type="chain" id="PRO_5040492795" evidence="1">
    <location>
        <begin position="20"/>
        <end position="85"/>
    </location>
</feature>
<sequence>MHFKIALFAFAAAAAATHAALDKQALTYHEVEASKIFLPGGGVIDIRVPGGVRVLSTEEEASKIFLPGGGVIAIRYPGGTQVYGL</sequence>